<evidence type="ECO:0000313" key="2">
    <source>
        <dbReference type="EMBL" id="KAF4461990.1"/>
    </source>
</evidence>
<keyword evidence="3" id="KW-1185">Reference proteome</keyword>
<feature type="region of interest" description="Disordered" evidence="1">
    <location>
        <begin position="39"/>
        <end position="109"/>
    </location>
</feature>
<dbReference type="Proteomes" id="UP000554235">
    <property type="component" value="Unassembled WGS sequence"/>
</dbReference>
<comment type="caution">
    <text evidence="2">The sequence shown here is derived from an EMBL/GenBank/DDBJ whole genome shotgun (WGS) entry which is preliminary data.</text>
</comment>
<proteinExistence type="predicted"/>
<dbReference type="AlphaFoldDB" id="A0A8H4L5G4"/>
<evidence type="ECO:0000313" key="3">
    <source>
        <dbReference type="Proteomes" id="UP000554235"/>
    </source>
</evidence>
<sequence>MNLHNLRRRGSMIEAKTWDLIRNPFRLSPWRVNGTMEHGLKQDDERQQGNAKTAASTVHAELDDGRRRNLLATGPRPPQDSRAKPKQIKSNQTQASTGDSGDGSGTAVPSVWVPVQRSLVIFTRGRRSRIHVPEEVKQGIRVEQAGGMAHGSWLMAGSVRLMLIMAHESSPPGKQGRTACAGMCTSQHTMSGGTSEHAAGRVGSEVELGQVAWLSRVTPSISRPIWPMGHGLTQYKFFNLESQAAA</sequence>
<dbReference type="EMBL" id="JAADYS010001609">
    <property type="protein sequence ID" value="KAF4461990.1"/>
    <property type="molecule type" value="Genomic_DNA"/>
</dbReference>
<protein>
    <submittedName>
        <fullName evidence="2">Uncharacterized protein</fullName>
    </submittedName>
</protein>
<name>A0A8H4L5G4_9HYPO</name>
<gene>
    <name evidence="2" type="ORF">FALBO_11204</name>
</gene>
<reference evidence="2 3" key="1">
    <citation type="submission" date="2020-01" db="EMBL/GenBank/DDBJ databases">
        <title>Identification and distribution of gene clusters putatively required for synthesis of sphingolipid metabolism inhibitors in phylogenetically diverse species of the filamentous fungus Fusarium.</title>
        <authorList>
            <person name="Kim H.-S."/>
            <person name="Busman M."/>
            <person name="Brown D.W."/>
            <person name="Divon H."/>
            <person name="Uhlig S."/>
            <person name="Proctor R.H."/>
        </authorList>
    </citation>
    <scope>NUCLEOTIDE SEQUENCE [LARGE SCALE GENOMIC DNA]</scope>
    <source>
        <strain evidence="2 3">NRRL 20459</strain>
    </source>
</reference>
<accession>A0A8H4L5G4</accession>
<evidence type="ECO:0000256" key="1">
    <source>
        <dbReference type="SAM" id="MobiDB-lite"/>
    </source>
</evidence>
<organism evidence="2 3">
    <name type="scientific">Fusarium albosuccineum</name>
    <dbReference type="NCBI Taxonomy" id="1237068"/>
    <lineage>
        <taxon>Eukaryota</taxon>
        <taxon>Fungi</taxon>
        <taxon>Dikarya</taxon>
        <taxon>Ascomycota</taxon>
        <taxon>Pezizomycotina</taxon>
        <taxon>Sordariomycetes</taxon>
        <taxon>Hypocreomycetidae</taxon>
        <taxon>Hypocreales</taxon>
        <taxon>Nectriaceae</taxon>
        <taxon>Fusarium</taxon>
        <taxon>Fusarium decemcellulare species complex</taxon>
    </lineage>
</organism>